<protein>
    <submittedName>
        <fullName evidence="1">Uncharacterized protein</fullName>
    </submittedName>
</protein>
<dbReference type="EMBL" id="LT603033">
    <property type="protein sequence ID" value="SCA80044.1"/>
    <property type="molecule type" value="Genomic_DNA"/>
</dbReference>
<evidence type="ECO:0000313" key="2">
    <source>
        <dbReference type="Proteomes" id="UP000279386"/>
    </source>
</evidence>
<evidence type="ECO:0000313" key="1">
    <source>
        <dbReference type="EMBL" id="SCA80044.1"/>
    </source>
</evidence>
<accession>A0A1C3S619</accession>
<gene>
    <name evidence="1" type="ORF">PSLUR01_00067</name>
</gene>
<organism evidence="1 2">
    <name type="scientific">Escherichia phage vB_Eco_slurp01</name>
    <dbReference type="NCBI Taxonomy" id="1874688"/>
    <lineage>
        <taxon>Viruses</taxon>
        <taxon>Duplodnaviria</taxon>
        <taxon>Heunggongvirae</taxon>
        <taxon>Uroviricota</taxon>
        <taxon>Caudoviricetes</taxon>
        <taxon>Asteriusvirus</taxon>
        <taxon>Asteriusvirus PBECO4</taxon>
    </lineage>
</organism>
<reference evidence="1 2" key="1">
    <citation type="submission" date="2016-07" db="EMBL/GenBank/DDBJ databases">
        <authorList>
            <person name="Millard A."/>
        </authorList>
    </citation>
    <scope>NUCLEOTIDE SEQUENCE [LARGE SCALE GENOMIC DNA]</scope>
</reference>
<sequence>MLTIVLLVSPFVYFVLYNIFSNANHFKYAQTIAKHEGFWNFFPALLCSYLYHERYFIFPEYKNYGYDSKVNGIIEYCIRNYINNNDNVQVRIGNGNISRIVFIPDIQDPIYLYPYDYSISVGCSIHGSKSMYDYFILPPTQIRLIEKYLREKFDNKDS</sequence>
<name>A0A1C3S619_9CAUD</name>
<dbReference type="Proteomes" id="UP000279386">
    <property type="component" value="Segment"/>
</dbReference>
<proteinExistence type="predicted"/>